<dbReference type="Proteomes" id="UP000625631">
    <property type="component" value="Unassembled WGS sequence"/>
</dbReference>
<feature type="domain" description="Glycosyltransferase 2-like" evidence="1">
    <location>
        <begin position="7"/>
        <end position="118"/>
    </location>
</feature>
<keyword evidence="3" id="KW-1185">Reference proteome</keyword>
<dbReference type="EMBL" id="JAEDAE010000010">
    <property type="protein sequence ID" value="MBH8560005.1"/>
    <property type="molecule type" value="Genomic_DNA"/>
</dbReference>
<organism evidence="2 3">
    <name type="scientific">Hymenobacter negativus</name>
    <dbReference type="NCBI Taxonomy" id="2795026"/>
    <lineage>
        <taxon>Bacteria</taxon>
        <taxon>Pseudomonadati</taxon>
        <taxon>Bacteroidota</taxon>
        <taxon>Cytophagia</taxon>
        <taxon>Cytophagales</taxon>
        <taxon>Hymenobacteraceae</taxon>
        <taxon>Hymenobacter</taxon>
    </lineage>
</organism>
<dbReference type="Gene3D" id="3.90.550.10">
    <property type="entry name" value="Spore Coat Polysaccharide Biosynthesis Protein SpsA, Chain A"/>
    <property type="match status" value="1"/>
</dbReference>
<name>A0ABS0QBQ3_9BACT</name>
<dbReference type="RefSeq" id="WP_198076577.1">
    <property type="nucleotide sequence ID" value="NZ_JAEDAE010000010.1"/>
</dbReference>
<evidence type="ECO:0000313" key="3">
    <source>
        <dbReference type="Proteomes" id="UP000625631"/>
    </source>
</evidence>
<dbReference type="InterPro" id="IPR029044">
    <property type="entry name" value="Nucleotide-diphossugar_trans"/>
</dbReference>
<dbReference type="SUPFAM" id="SSF53448">
    <property type="entry name" value="Nucleotide-diphospho-sugar transferases"/>
    <property type="match status" value="1"/>
</dbReference>
<proteinExistence type="predicted"/>
<reference evidence="2 3" key="1">
    <citation type="submission" date="2020-12" db="EMBL/GenBank/DDBJ databases">
        <title>Hymenobacter sp.</title>
        <authorList>
            <person name="Kim M.K."/>
        </authorList>
    </citation>
    <scope>NUCLEOTIDE SEQUENCE [LARGE SCALE GENOMIC DNA]</scope>
    <source>
        <strain evidence="2 3">BT442</strain>
    </source>
</reference>
<protein>
    <submittedName>
        <fullName evidence="2">Glycosyltransferase family 2 protein</fullName>
    </submittedName>
</protein>
<dbReference type="PANTHER" id="PTHR22916:SF3">
    <property type="entry name" value="UDP-GLCNAC:BETAGAL BETA-1,3-N-ACETYLGLUCOSAMINYLTRANSFERASE-LIKE PROTEIN 1"/>
    <property type="match status" value="1"/>
</dbReference>
<comment type="caution">
    <text evidence="2">The sequence shown here is derived from an EMBL/GenBank/DDBJ whole genome shotgun (WGS) entry which is preliminary data.</text>
</comment>
<dbReference type="Pfam" id="PF00535">
    <property type="entry name" value="Glycos_transf_2"/>
    <property type="match status" value="1"/>
</dbReference>
<dbReference type="PANTHER" id="PTHR22916">
    <property type="entry name" value="GLYCOSYLTRANSFERASE"/>
    <property type="match status" value="1"/>
</dbReference>
<gene>
    <name evidence="2" type="ORF">I7X13_18230</name>
</gene>
<accession>A0ABS0QBQ3</accession>
<dbReference type="CDD" id="cd00761">
    <property type="entry name" value="Glyco_tranf_GTA_type"/>
    <property type="match status" value="1"/>
</dbReference>
<evidence type="ECO:0000259" key="1">
    <source>
        <dbReference type="Pfam" id="PF00535"/>
    </source>
</evidence>
<sequence length="315" mass="36110">MQPGLVSIIIPTYNRAHLLADAIHSVLAQDYPHKQIIVVDDGSEDNTRQLVSAFAGVEYIYQTNQGQAAARNAGLRHCWGEYVASLDSDDVWDANFLSSGIEQLQPNINLVFMNWRADEQYNGMELFFRQAAAQQRYFTRAIGDWWYLNAAQSRRLMLETCPAPSSALIVRRNVMLGGWNEEMLIADDWCLLLDVVMQQPTAAAFTMVPRWLKRVQGDNICDGRNYIALAKELSFHDEPLLLQRHRAQLLWSEVSIFRQRQAKHHFHYAYASYKHAAKKAMFRHIAKAFRLAPLATSRNIVLEVAAYARNYYAKS</sequence>
<dbReference type="InterPro" id="IPR001173">
    <property type="entry name" value="Glyco_trans_2-like"/>
</dbReference>
<evidence type="ECO:0000313" key="2">
    <source>
        <dbReference type="EMBL" id="MBH8560005.1"/>
    </source>
</evidence>